<dbReference type="InterPro" id="IPR002583">
    <property type="entry name" value="Ribosomal_bS20"/>
</dbReference>
<reference evidence="7" key="2">
    <citation type="journal article" date="2014" name="ISME J.">
        <title>Microbial stratification in low pH oxic and suboxic macroscopic growths along an acid mine drainage.</title>
        <authorList>
            <person name="Mendez-Garcia C."/>
            <person name="Mesa V."/>
            <person name="Sprenger R.R."/>
            <person name="Richter M."/>
            <person name="Diez M.S."/>
            <person name="Solano J."/>
            <person name="Bargiela R."/>
            <person name="Golyshina O.V."/>
            <person name="Manteca A."/>
            <person name="Ramos J.L."/>
            <person name="Gallego J.R."/>
            <person name="Llorente I."/>
            <person name="Martins Dos Santos V.A."/>
            <person name="Jensen O.N."/>
            <person name="Pelaez A.I."/>
            <person name="Sanchez J."/>
            <person name="Ferrer M."/>
        </authorList>
    </citation>
    <scope>NUCLEOTIDE SEQUENCE</scope>
</reference>
<keyword evidence="3" id="KW-0699">rRNA-binding</keyword>
<sequence>MANIKSARKRVLIEEVRRLRNRGIRSTVHTAVRRFEGTLGASASATDREQAFRAACSELDRAVTRGVLHRNAAARKKSRLSKKFGA</sequence>
<reference evidence="7" key="1">
    <citation type="submission" date="2013-08" db="EMBL/GenBank/DDBJ databases">
        <authorList>
            <person name="Mendez C."/>
            <person name="Richter M."/>
            <person name="Ferrer M."/>
            <person name="Sanchez J."/>
        </authorList>
    </citation>
    <scope>NUCLEOTIDE SEQUENCE</scope>
</reference>
<evidence type="ECO:0000256" key="1">
    <source>
        <dbReference type="ARBA" id="ARBA00003134"/>
    </source>
</evidence>
<evidence type="ECO:0000256" key="5">
    <source>
        <dbReference type="ARBA" id="ARBA00022980"/>
    </source>
</evidence>
<dbReference type="GO" id="GO:0003735">
    <property type="term" value="F:structural constituent of ribosome"/>
    <property type="evidence" value="ECO:0007669"/>
    <property type="project" value="InterPro"/>
</dbReference>
<keyword evidence="5 7" id="KW-0689">Ribosomal protein</keyword>
<evidence type="ECO:0000256" key="3">
    <source>
        <dbReference type="ARBA" id="ARBA00022730"/>
    </source>
</evidence>
<name>T0Z7B8_9ZZZZ</name>
<comment type="function">
    <text evidence="1">Binds directly to 16S ribosomal RNA.</text>
</comment>
<dbReference type="HAMAP" id="MF_00500">
    <property type="entry name" value="Ribosomal_bS20"/>
    <property type="match status" value="1"/>
</dbReference>
<dbReference type="FunFam" id="1.20.58.110:FF:000001">
    <property type="entry name" value="30S ribosomal protein S20"/>
    <property type="match status" value="1"/>
</dbReference>
<dbReference type="GO" id="GO:0005829">
    <property type="term" value="C:cytosol"/>
    <property type="evidence" value="ECO:0007669"/>
    <property type="project" value="TreeGrafter"/>
</dbReference>
<keyword evidence="6" id="KW-0687">Ribonucleoprotein</keyword>
<dbReference type="InterPro" id="IPR036510">
    <property type="entry name" value="Ribosomal_bS20_sf"/>
</dbReference>
<accession>T0Z7B8</accession>
<evidence type="ECO:0000256" key="6">
    <source>
        <dbReference type="ARBA" id="ARBA00023274"/>
    </source>
</evidence>
<dbReference type="PANTHER" id="PTHR33398:SF1">
    <property type="entry name" value="SMALL RIBOSOMAL SUBUNIT PROTEIN BS20C"/>
    <property type="match status" value="1"/>
</dbReference>
<dbReference type="Gene3D" id="1.20.58.110">
    <property type="entry name" value="Ribosomal protein S20"/>
    <property type="match status" value="1"/>
</dbReference>
<evidence type="ECO:0000256" key="4">
    <source>
        <dbReference type="ARBA" id="ARBA00022884"/>
    </source>
</evidence>
<comment type="caution">
    <text evidence="7">The sequence shown here is derived from an EMBL/GenBank/DDBJ whole genome shotgun (WGS) entry which is preliminary data.</text>
</comment>
<dbReference type="GO" id="GO:0015935">
    <property type="term" value="C:small ribosomal subunit"/>
    <property type="evidence" value="ECO:0007669"/>
    <property type="project" value="TreeGrafter"/>
</dbReference>
<dbReference type="Pfam" id="PF01649">
    <property type="entry name" value="Ribosomal_S20p"/>
    <property type="match status" value="1"/>
</dbReference>
<dbReference type="NCBIfam" id="TIGR00029">
    <property type="entry name" value="S20"/>
    <property type="match status" value="1"/>
</dbReference>
<dbReference type="SUPFAM" id="SSF46992">
    <property type="entry name" value="Ribosomal protein S20"/>
    <property type="match status" value="1"/>
</dbReference>
<proteinExistence type="inferred from homology"/>
<comment type="similarity">
    <text evidence="2">Belongs to the bacterial ribosomal protein bS20 family.</text>
</comment>
<keyword evidence="4" id="KW-0694">RNA-binding</keyword>
<dbReference type="PANTHER" id="PTHR33398">
    <property type="entry name" value="30S RIBOSOMAL PROTEIN S20"/>
    <property type="match status" value="1"/>
</dbReference>
<organism evidence="7">
    <name type="scientific">mine drainage metagenome</name>
    <dbReference type="NCBI Taxonomy" id="410659"/>
    <lineage>
        <taxon>unclassified sequences</taxon>
        <taxon>metagenomes</taxon>
        <taxon>ecological metagenomes</taxon>
    </lineage>
</organism>
<evidence type="ECO:0000256" key="2">
    <source>
        <dbReference type="ARBA" id="ARBA00007634"/>
    </source>
</evidence>
<evidence type="ECO:0000313" key="7">
    <source>
        <dbReference type="EMBL" id="EQD43926.1"/>
    </source>
</evidence>
<dbReference type="EMBL" id="AUZX01011261">
    <property type="protein sequence ID" value="EQD43926.1"/>
    <property type="molecule type" value="Genomic_DNA"/>
</dbReference>
<protein>
    <submittedName>
        <fullName evidence="7">Ribosomal protein S20</fullName>
    </submittedName>
</protein>
<dbReference type="AlphaFoldDB" id="T0Z7B8"/>
<dbReference type="GO" id="GO:0070181">
    <property type="term" value="F:small ribosomal subunit rRNA binding"/>
    <property type="evidence" value="ECO:0007669"/>
    <property type="project" value="TreeGrafter"/>
</dbReference>
<dbReference type="GO" id="GO:0006412">
    <property type="term" value="P:translation"/>
    <property type="evidence" value="ECO:0007669"/>
    <property type="project" value="InterPro"/>
</dbReference>
<gene>
    <name evidence="7" type="ORF">B1A_15350</name>
</gene>